<dbReference type="PANTHER" id="PTHR14140">
    <property type="entry name" value="E3 UBIQUITIN-PROTEIN LIGASE UHRF-RELATED"/>
    <property type="match status" value="1"/>
</dbReference>
<dbReference type="InterPro" id="IPR045134">
    <property type="entry name" value="UHRF1/2-like"/>
</dbReference>
<feature type="domain" description="YDG" evidence="1">
    <location>
        <begin position="6"/>
        <end position="153"/>
    </location>
</feature>
<evidence type="ECO:0000259" key="1">
    <source>
        <dbReference type="PROSITE" id="PS51015"/>
    </source>
</evidence>
<dbReference type="Proteomes" id="UP000660454">
    <property type="component" value="Unassembled WGS sequence"/>
</dbReference>
<dbReference type="InterPro" id="IPR003105">
    <property type="entry name" value="SRA_YDG"/>
</dbReference>
<protein>
    <recommendedName>
        <fullName evidence="1">YDG domain-containing protein</fullName>
    </recommendedName>
</protein>
<dbReference type="CDD" id="cd00085">
    <property type="entry name" value="HNHc"/>
    <property type="match status" value="1"/>
</dbReference>
<dbReference type="PANTHER" id="PTHR14140:SF27">
    <property type="entry name" value="OS04G0289800 PROTEIN"/>
    <property type="match status" value="1"/>
</dbReference>
<dbReference type="SUPFAM" id="SSF88697">
    <property type="entry name" value="PUA domain-like"/>
    <property type="match status" value="1"/>
</dbReference>
<dbReference type="SMART" id="SM00466">
    <property type="entry name" value="SRA"/>
    <property type="match status" value="1"/>
</dbReference>
<dbReference type="PROSITE" id="PS51015">
    <property type="entry name" value="YDG"/>
    <property type="match status" value="1"/>
</dbReference>
<dbReference type="InterPro" id="IPR003615">
    <property type="entry name" value="HNH_nuc"/>
</dbReference>
<sequence length="301" mass="33258">MAVQFGHIAGYPTGSPFKNREELRIAGLHSQNMAGISGNAKTGADAIVVSGGYVDDADYGEIIIYTGHGGRDPNTGRQIRDQELIDSGNAALVRSELEGLPVRVIRGRHNKRHHQSPFAPSSGYRYDGLYRVESHWAKMGVDGFRVWQFRLVKLKDGEVSTPKDTSPASIDQYAVGPAPVTTSIMQRIVRNSMIAHIVKSWYSHECQVCGLAIQVEGGLYSEGAHIRGLGQPHHGPDVPENLLCLCPNDHVRFDNGAIYLTDELHVMDALTGQAVGQLRVHKNHKIDLRHVAYHRECWTKD</sequence>
<dbReference type="InterPro" id="IPR015947">
    <property type="entry name" value="PUA-like_sf"/>
</dbReference>
<organism evidence="2 3">
    <name type="scientific">Microbispora siamensis</name>
    <dbReference type="NCBI Taxonomy" id="564413"/>
    <lineage>
        <taxon>Bacteria</taxon>
        <taxon>Bacillati</taxon>
        <taxon>Actinomycetota</taxon>
        <taxon>Actinomycetes</taxon>
        <taxon>Streptosporangiales</taxon>
        <taxon>Streptosporangiaceae</taxon>
        <taxon>Microbispora</taxon>
    </lineage>
</organism>
<dbReference type="EMBL" id="BOOF01000010">
    <property type="protein sequence ID" value="GIH61484.1"/>
    <property type="molecule type" value="Genomic_DNA"/>
</dbReference>
<name>A0ABQ4GJD4_9ACTN</name>
<dbReference type="Pfam" id="PF02182">
    <property type="entry name" value="SAD_SRA"/>
    <property type="match status" value="1"/>
</dbReference>
<gene>
    <name evidence="2" type="ORF">Msi02_23010</name>
</gene>
<reference evidence="2 3" key="1">
    <citation type="submission" date="2021-01" db="EMBL/GenBank/DDBJ databases">
        <title>Whole genome shotgun sequence of Microbispora siamensis NBRC 104113.</title>
        <authorList>
            <person name="Komaki H."/>
            <person name="Tamura T."/>
        </authorList>
    </citation>
    <scope>NUCLEOTIDE SEQUENCE [LARGE SCALE GENOMIC DNA]</scope>
    <source>
        <strain evidence="2 3">NBRC 104113</strain>
    </source>
</reference>
<accession>A0ABQ4GJD4</accession>
<evidence type="ECO:0000313" key="2">
    <source>
        <dbReference type="EMBL" id="GIH61484.1"/>
    </source>
</evidence>
<dbReference type="Gene3D" id="2.30.280.10">
    <property type="entry name" value="SRA-YDG"/>
    <property type="match status" value="1"/>
</dbReference>
<dbReference type="Pfam" id="PF13391">
    <property type="entry name" value="HNH_2"/>
    <property type="match status" value="1"/>
</dbReference>
<keyword evidence="3" id="KW-1185">Reference proteome</keyword>
<proteinExistence type="predicted"/>
<evidence type="ECO:0000313" key="3">
    <source>
        <dbReference type="Proteomes" id="UP000660454"/>
    </source>
</evidence>
<dbReference type="InterPro" id="IPR036987">
    <property type="entry name" value="SRA-YDG_sf"/>
</dbReference>
<comment type="caution">
    <text evidence="2">The sequence shown here is derived from an EMBL/GenBank/DDBJ whole genome shotgun (WGS) entry which is preliminary data.</text>
</comment>
<dbReference type="RefSeq" id="WP_204048311.1">
    <property type="nucleotide sequence ID" value="NZ_BOOF01000010.1"/>
</dbReference>